<reference evidence="3 4" key="1">
    <citation type="journal article" date="2018" name="IMA Fungus">
        <title>IMA Genome-F 9: Draft genome sequence of Annulohypoxylon stygium, Aspergillus mulundensis, Berkeleyomyces basicola (syn. Thielaviopsis basicola), Ceratocystis smalleyi, two Cercospora beticola strains, Coleophoma cylindrospora, Fusarium fracticaudum, Phialophora cf. hyalina, and Morchella septimelata.</title>
        <authorList>
            <person name="Wingfield B.D."/>
            <person name="Bills G.F."/>
            <person name="Dong Y."/>
            <person name="Huang W."/>
            <person name="Nel W.J."/>
            <person name="Swalarsk-Parry B.S."/>
            <person name="Vaghefi N."/>
            <person name="Wilken P.M."/>
            <person name="An Z."/>
            <person name="de Beer Z.W."/>
            <person name="De Vos L."/>
            <person name="Chen L."/>
            <person name="Duong T.A."/>
            <person name="Gao Y."/>
            <person name="Hammerbacher A."/>
            <person name="Kikkert J.R."/>
            <person name="Li Y."/>
            <person name="Li H."/>
            <person name="Li K."/>
            <person name="Li Q."/>
            <person name="Liu X."/>
            <person name="Ma X."/>
            <person name="Naidoo K."/>
            <person name="Pethybridge S.J."/>
            <person name="Sun J."/>
            <person name="Steenkamp E.T."/>
            <person name="van der Nest M.A."/>
            <person name="van Wyk S."/>
            <person name="Wingfield M.J."/>
            <person name="Xiong C."/>
            <person name="Yue Q."/>
            <person name="Zhang X."/>
        </authorList>
    </citation>
    <scope>NUCLEOTIDE SEQUENCE [LARGE SCALE GENOMIC DNA]</scope>
    <source>
        <strain evidence="3 4">BP 5553</strain>
    </source>
</reference>
<proteinExistence type="predicted"/>
<evidence type="ECO:0000259" key="2">
    <source>
        <dbReference type="Pfam" id="PF12735"/>
    </source>
</evidence>
<dbReference type="GeneID" id="43594773"/>
<dbReference type="PANTHER" id="PTHR28159:SF1">
    <property type="entry name" value="TRAFFICKING PROTEIN PARTICLE COMPLEX II-SPECIFIC SUBUNIT 65"/>
    <property type="match status" value="1"/>
</dbReference>
<dbReference type="InterPro" id="IPR024662">
    <property type="entry name" value="Trs65"/>
</dbReference>
<keyword evidence="4" id="KW-1185">Reference proteome</keyword>
<gene>
    <name evidence="3" type="ORF">BP5553_01924</name>
</gene>
<evidence type="ECO:0000313" key="4">
    <source>
        <dbReference type="Proteomes" id="UP000254866"/>
    </source>
</evidence>
<dbReference type="GO" id="GO:0005802">
    <property type="term" value="C:trans-Golgi network"/>
    <property type="evidence" value="ECO:0007669"/>
    <property type="project" value="TreeGrafter"/>
</dbReference>
<dbReference type="PANTHER" id="PTHR28159">
    <property type="entry name" value="TRAFFICKING PROTEIN PARTICLE COMPLEX II-SPECIFIC SUBUNIT 65"/>
    <property type="match status" value="1"/>
</dbReference>
<dbReference type="GO" id="GO:0006891">
    <property type="term" value="P:intra-Golgi vesicle-mediated transport"/>
    <property type="evidence" value="ECO:0007669"/>
    <property type="project" value="InterPro"/>
</dbReference>
<protein>
    <recommendedName>
        <fullName evidence="2">Trafficking protein particle complex II-specific subunit 65 IgD3 domain-containing protein</fullName>
    </recommendedName>
</protein>
<name>A0A370U2G2_9HELO</name>
<accession>A0A370U2G2</accession>
<evidence type="ECO:0000256" key="1">
    <source>
        <dbReference type="SAM" id="MobiDB-lite"/>
    </source>
</evidence>
<dbReference type="EMBL" id="NPIC01000001">
    <property type="protein sequence ID" value="RDL41945.1"/>
    <property type="molecule type" value="Genomic_DNA"/>
</dbReference>
<dbReference type="InterPro" id="IPR055420">
    <property type="entry name" value="IgD3_Trs65"/>
</dbReference>
<dbReference type="AlphaFoldDB" id="A0A370U2G2"/>
<dbReference type="STRING" id="2656787.A0A370U2G2"/>
<evidence type="ECO:0000313" key="3">
    <source>
        <dbReference type="EMBL" id="RDL41945.1"/>
    </source>
</evidence>
<dbReference type="OrthoDB" id="5345392at2759"/>
<dbReference type="RefSeq" id="XP_031874601.1">
    <property type="nucleotide sequence ID" value="XM_032010547.1"/>
</dbReference>
<feature type="domain" description="Trafficking protein particle complex II-specific subunit 65 IgD3" evidence="2">
    <location>
        <begin position="419"/>
        <end position="593"/>
    </location>
</feature>
<dbReference type="GO" id="GO:1990071">
    <property type="term" value="C:TRAPPII protein complex"/>
    <property type="evidence" value="ECO:0007669"/>
    <property type="project" value="InterPro"/>
</dbReference>
<dbReference type="Pfam" id="PF12735">
    <property type="entry name" value="IgD3_Trs65"/>
    <property type="match status" value="1"/>
</dbReference>
<feature type="region of interest" description="Disordered" evidence="1">
    <location>
        <begin position="489"/>
        <end position="510"/>
    </location>
</feature>
<sequence>MMTETDMDDEPRPRGSLDLVESSVLDTIVPSASDLDIEEALSGAMERLDEGNTSPLAAIPQRQSLFFDETVNVYVILQTPYFDENTLRSYLGRLVINLEAQVVNAQPENYDGPPAQEVIYNGSVQDSEDPLIVVQGPDEAEGNTEPGRIFVVWKLSAFLLRPRLRLQNPSVVFSAMANLKAPEQVQSDTITEEYLPSQVPSGMNLLEAFSDDPALDGIKPRLSALRVSQVKPVTQATMELMRPLKNISRHSVKVYPAINARVRYSRANTTSTNVAVMASLDVDITSFANCQITVEQVHLTIIGGSVEDLNTMSGLTLPIRGRPQDDITFLYRLLPDDTDVTNKTQIRNLEISITATANLSSICRPQISMRWTTSLDFTPPLNPGFGHPTQPIVRPHRPAQLSIGSSAEAPTVSTLAISRPDALPSVDITTRQQRDSSVPDFGVTMTFSAPPVSKPIYPGIPFTWSVFIVNRSDRPRKLALTVLPKRRRTEAARITRPPSTGNGGTRKDPKIADAALDSNIINAMQKNAAIEPTDVVCLSTDTRVGPLAPSACYEVELEFMALKAGIVDVEAVRVVDLGSQEHVDIKDLPSIIVSPLPPQ</sequence>
<comment type="caution">
    <text evidence="3">The sequence shown here is derived from an EMBL/GenBank/DDBJ whole genome shotgun (WGS) entry which is preliminary data.</text>
</comment>
<dbReference type="Proteomes" id="UP000254866">
    <property type="component" value="Unassembled WGS sequence"/>
</dbReference>
<organism evidence="3 4">
    <name type="scientific">Venustampulla echinocandica</name>
    <dbReference type="NCBI Taxonomy" id="2656787"/>
    <lineage>
        <taxon>Eukaryota</taxon>
        <taxon>Fungi</taxon>
        <taxon>Dikarya</taxon>
        <taxon>Ascomycota</taxon>
        <taxon>Pezizomycotina</taxon>
        <taxon>Leotiomycetes</taxon>
        <taxon>Helotiales</taxon>
        <taxon>Pleuroascaceae</taxon>
        <taxon>Venustampulla</taxon>
    </lineage>
</organism>